<accession>A0A1I6KAD6</accession>
<dbReference type="RefSeq" id="WP_089813471.1">
    <property type="nucleotide sequence ID" value="NZ_FOZK01000001.1"/>
</dbReference>
<feature type="transmembrane region" description="Helical" evidence="1">
    <location>
        <begin position="37"/>
        <end position="54"/>
    </location>
</feature>
<evidence type="ECO:0000256" key="1">
    <source>
        <dbReference type="SAM" id="Phobius"/>
    </source>
</evidence>
<dbReference type="EMBL" id="FOZK01000001">
    <property type="protein sequence ID" value="SFR88169.1"/>
    <property type="molecule type" value="Genomic_DNA"/>
</dbReference>
<keyword evidence="1" id="KW-1133">Transmembrane helix</keyword>
<sequence length="64" mass="7083">MELQGRTVSRRGWIALALLVVVVAVQSRLIADGSVEPVSLYTVEIGLMTLYCVWKGIVQPRRAN</sequence>
<name>A0A1I6KAD6_9EURY</name>
<keyword evidence="1" id="KW-0812">Transmembrane</keyword>
<feature type="transmembrane region" description="Helical" evidence="1">
    <location>
        <begin position="12"/>
        <end position="31"/>
    </location>
</feature>
<proteinExistence type="predicted"/>
<dbReference type="STRING" id="767519.SAMN05216559_0452"/>
<dbReference type="Proteomes" id="UP000199062">
    <property type="component" value="Unassembled WGS sequence"/>
</dbReference>
<dbReference type="AlphaFoldDB" id="A0A1I6KAD6"/>
<evidence type="ECO:0000313" key="2">
    <source>
        <dbReference type="EMBL" id="SFR88169.1"/>
    </source>
</evidence>
<keyword evidence="3" id="KW-1185">Reference proteome</keyword>
<protein>
    <submittedName>
        <fullName evidence="2">Uncharacterized protein</fullName>
    </submittedName>
</protein>
<reference evidence="2 3" key="1">
    <citation type="submission" date="2016-10" db="EMBL/GenBank/DDBJ databases">
        <authorList>
            <person name="de Groot N.N."/>
        </authorList>
    </citation>
    <scope>NUCLEOTIDE SEQUENCE [LARGE SCALE GENOMIC DNA]</scope>
    <source>
        <strain evidence="2 3">CGMCC 1.10457</strain>
    </source>
</reference>
<gene>
    <name evidence="2" type="ORF">SAMN05216559_0452</name>
</gene>
<keyword evidence="1" id="KW-0472">Membrane</keyword>
<evidence type="ECO:0000313" key="3">
    <source>
        <dbReference type="Proteomes" id="UP000199062"/>
    </source>
</evidence>
<organism evidence="2 3">
    <name type="scientific">Halomicrobium zhouii</name>
    <dbReference type="NCBI Taxonomy" id="767519"/>
    <lineage>
        <taxon>Archaea</taxon>
        <taxon>Methanobacteriati</taxon>
        <taxon>Methanobacteriota</taxon>
        <taxon>Stenosarchaea group</taxon>
        <taxon>Halobacteria</taxon>
        <taxon>Halobacteriales</taxon>
        <taxon>Haloarculaceae</taxon>
        <taxon>Halomicrobium</taxon>
    </lineage>
</organism>